<dbReference type="Proteomes" id="UP000186394">
    <property type="component" value="Unassembled WGS sequence"/>
</dbReference>
<dbReference type="AlphaFoldDB" id="A0A1Q8VJW5"/>
<dbReference type="EMBL" id="MSKL01000025">
    <property type="protein sequence ID" value="OLO48380.1"/>
    <property type="molecule type" value="Genomic_DNA"/>
</dbReference>
<protein>
    <submittedName>
        <fullName evidence="1">Uncharacterized protein</fullName>
    </submittedName>
</protein>
<dbReference type="Gene3D" id="3.40.50.720">
    <property type="entry name" value="NAD(P)-binding Rossmann-like Domain"/>
    <property type="match status" value="1"/>
</dbReference>
<organism evidence="1 2">
    <name type="scientific">Actinomyces oris</name>
    <dbReference type="NCBI Taxonomy" id="544580"/>
    <lineage>
        <taxon>Bacteria</taxon>
        <taxon>Bacillati</taxon>
        <taxon>Actinomycetota</taxon>
        <taxon>Actinomycetes</taxon>
        <taxon>Actinomycetales</taxon>
        <taxon>Actinomycetaceae</taxon>
        <taxon>Actinomyces</taxon>
    </lineage>
</organism>
<proteinExistence type="predicted"/>
<gene>
    <name evidence="1" type="ORF">BKH28_10330</name>
</gene>
<sequence>MRVRGGCAILWRQQGVSQIGTSPGRRTIVSDLSLAEQRLLDEFARNLESAGVYRAARRSRVPVARARQIVEDLRRQGALVASATSELGGVDGVYWDRLGVDAKARGAVLSQAVLAFHGVTTLAQETALWLAEAGVGTILSTCSPQDGGLAPLLSARFPALRTRAPLRTRPDVMVTVDPHVVEPLLARRLAQEDVVHLPVVVGETGVRVGPVLGGGGPCSTCLDLWERDADPCWPALATQMRTLPMPEVEHLVLHEAAASTARAVIDTLVGQSADVNDAKDGAEPDGEKNGDSAAWWSTHSVEVTGQEPRGRQRTWERHPECLCSQL</sequence>
<accession>A0A1Q8VJW5</accession>
<dbReference type="OrthoDB" id="4426339at2"/>
<evidence type="ECO:0000313" key="2">
    <source>
        <dbReference type="Proteomes" id="UP000186394"/>
    </source>
</evidence>
<comment type="caution">
    <text evidence="1">The sequence shown here is derived from an EMBL/GenBank/DDBJ whole genome shotgun (WGS) entry which is preliminary data.</text>
</comment>
<evidence type="ECO:0000313" key="1">
    <source>
        <dbReference type="EMBL" id="OLO48380.1"/>
    </source>
</evidence>
<reference evidence="1 2" key="1">
    <citation type="submission" date="2016-12" db="EMBL/GenBank/DDBJ databases">
        <title>Genomic comparison of strains in the 'Actinomyces naeslundii' group.</title>
        <authorList>
            <person name="Mughal S.R."/>
            <person name="Do T."/>
            <person name="Gilbert S.C."/>
            <person name="Witherden E.A."/>
            <person name="Didelot X."/>
            <person name="Beighton D."/>
        </authorList>
    </citation>
    <scope>NUCLEOTIDE SEQUENCE [LARGE SCALE GENOMIC DNA]</scope>
    <source>
        <strain evidence="1 2">P6N</strain>
    </source>
</reference>
<dbReference type="RefSeq" id="WP_075418715.1">
    <property type="nucleotide sequence ID" value="NZ_MSKL01000025.1"/>
</dbReference>
<name>A0A1Q8VJW5_9ACTO</name>